<evidence type="ECO:0000313" key="3">
    <source>
        <dbReference type="Proteomes" id="UP000680750"/>
    </source>
</evidence>
<keyword evidence="3" id="KW-1185">Reference proteome</keyword>
<organism evidence="2 3">
    <name type="scientific">Actinocatenispora sera</name>
    <dbReference type="NCBI Taxonomy" id="390989"/>
    <lineage>
        <taxon>Bacteria</taxon>
        <taxon>Bacillati</taxon>
        <taxon>Actinomycetota</taxon>
        <taxon>Actinomycetes</taxon>
        <taxon>Micromonosporales</taxon>
        <taxon>Micromonosporaceae</taxon>
        <taxon>Actinocatenispora</taxon>
    </lineage>
</organism>
<reference evidence="2" key="1">
    <citation type="submission" date="2020-08" db="EMBL/GenBank/DDBJ databases">
        <title>Whole genome shotgun sequence of Actinocatenispora sera NBRC 101916.</title>
        <authorList>
            <person name="Komaki H."/>
            <person name="Tamura T."/>
        </authorList>
    </citation>
    <scope>NUCLEOTIDE SEQUENCE</scope>
    <source>
        <strain evidence="2">NBRC 101916</strain>
    </source>
</reference>
<feature type="transmembrane region" description="Helical" evidence="1">
    <location>
        <begin position="67"/>
        <end position="86"/>
    </location>
</feature>
<dbReference type="AlphaFoldDB" id="A0A810LD84"/>
<dbReference type="EMBL" id="AP023354">
    <property type="protein sequence ID" value="BCJ31918.1"/>
    <property type="molecule type" value="Genomic_DNA"/>
</dbReference>
<keyword evidence="1" id="KW-1133">Transmembrane helix</keyword>
<dbReference type="Proteomes" id="UP000680750">
    <property type="component" value="Chromosome"/>
</dbReference>
<evidence type="ECO:0000313" key="2">
    <source>
        <dbReference type="EMBL" id="BCJ31918.1"/>
    </source>
</evidence>
<dbReference type="KEGG" id="aser:Asera_60260"/>
<accession>A0A810LD84</accession>
<sequence length="101" mass="11185">MRLCTVEDDVLLHGSTDGAITGLLRLPDPLLAGRAKLGNYFAIVLFSMAMEGIAFFLTLFVQRSWHYSTMHTVLAFLPMTALLVACPRASDPLQRRFGTAR</sequence>
<protein>
    <submittedName>
        <fullName evidence="2">Uncharacterized protein</fullName>
    </submittedName>
</protein>
<feature type="transmembrane region" description="Helical" evidence="1">
    <location>
        <begin position="40"/>
        <end position="61"/>
    </location>
</feature>
<keyword evidence="1" id="KW-0812">Transmembrane</keyword>
<evidence type="ECO:0000256" key="1">
    <source>
        <dbReference type="SAM" id="Phobius"/>
    </source>
</evidence>
<proteinExistence type="predicted"/>
<keyword evidence="1" id="KW-0472">Membrane</keyword>
<name>A0A810LD84_9ACTN</name>
<gene>
    <name evidence="2" type="ORF">Asera_60260</name>
</gene>